<dbReference type="HOGENOM" id="CLU_3155870_0_0_10"/>
<organism evidence="1 2">
    <name type="scientific">Parabacteroides goldsteinii dnLKV18</name>
    <dbReference type="NCBI Taxonomy" id="1235789"/>
    <lineage>
        <taxon>Bacteria</taxon>
        <taxon>Pseudomonadati</taxon>
        <taxon>Bacteroidota</taxon>
        <taxon>Bacteroidia</taxon>
        <taxon>Bacteroidales</taxon>
        <taxon>Tannerellaceae</taxon>
        <taxon>Parabacteroides</taxon>
    </lineage>
</organism>
<evidence type="ECO:0000313" key="1">
    <source>
        <dbReference type="EMBL" id="EOS17458.1"/>
    </source>
</evidence>
<dbReference type="EMBL" id="ASSQ01000013">
    <property type="protein sequence ID" value="EOS17458.1"/>
    <property type="molecule type" value="Genomic_DNA"/>
</dbReference>
<evidence type="ECO:0000313" key="2">
    <source>
        <dbReference type="Proteomes" id="UP000014140"/>
    </source>
</evidence>
<proteinExistence type="predicted"/>
<comment type="caution">
    <text evidence="1">The sequence shown here is derived from an EMBL/GenBank/DDBJ whole genome shotgun (WGS) entry which is preliminary data.</text>
</comment>
<gene>
    <name evidence="1" type="ORF">C803_02469</name>
</gene>
<dbReference type="AlphaFoldDB" id="S0GT13"/>
<dbReference type="Proteomes" id="UP000014140">
    <property type="component" value="Unassembled WGS sequence"/>
</dbReference>
<name>S0GT13_9BACT</name>
<reference evidence="1 2" key="1">
    <citation type="submission" date="2013-04" db="EMBL/GenBank/DDBJ databases">
        <title>The Genome Sequence of Parabacteroides goldsteinii dnLKV18.</title>
        <authorList>
            <consortium name="The Broad Institute Genomics Platform"/>
            <consortium name="The Broad Institute Genome Sequencing Center for Infectious Disease"/>
            <person name="Earl A."/>
            <person name="Xavier R."/>
            <person name="Kuhn K."/>
            <person name="Stappenbeck T."/>
            <person name="Walker B."/>
            <person name="Young S."/>
            <person name="Zeng Q."/>
            <person name="Gargeya S."/>
            <person name="Fitzgerald M."/>
            <person name="Haas B."/>
            <person name="Abouelleil A."/>
            <person name="Allen A.W."/>
            <person name="Alvarado L."/>
            <person name="Arachchi H.M."/>
            <person name="Berlin A.M."/>
            <person name="Chapman S.B."/>
            <person name="Gainer-Dewar J."/>
            <person name="Goldberg J."/>
            <person name="Griggs A."/>
            <person name="Gujja S."/>
            <person name="Hansen M."/>
            <person name="Howarth C."/>
            <person name="Imamovic A."/>
            <person name="Ireland A."/>
            <person name="Larimer J."/>
            <person name="McCowan C."/>
            <person name="Murphy C."/>
            <person name="Pearson M."/>
            <person name="Poon T.W."/>
            <person name="Priest M."/>
            <person name="Roberts A."/>
            <person name="Saif S."/>
            <person name="Shea T."/>
            <person name="Sisk P."/>
            <person name="Sykes S."/>
            <person name="Wortman J."/>
            <person name="Nusbaum C."/>
            <person name="Birren B."/>
        </authorList>
    </citation>
    <scope>NUCLEOTIDE SEQUENCE [LARGE SCALE GENOMIC DNA]</scope>
    <source>
        <strain evidence="2">dnLKV18</strain>
    </source>
</reference>
<keyword evidence="2" id="KW-1185">Reference proteome</keyword>
<sequence length="48" mass="5752">MLDAKIICHRFVSDFRVKKIHLLELVAKQAYSCFSYGEIRQYFSVCFF</sequence>
<protein>
    <submittedName>
        <fullName evidence="1">Uncharacterized protein</fullName>
    </submittedName>
</protein>
<accession>S0GT13</accession>